<keyword evidence="4" id="KW-1185">Reference proteome</keyword>
<keyword evidence="2" id="KW-0812">Transmembrane</keyword>
<evidence type="ECO:0000313" key="4">
    <source>
        <dbReference type="Proteomes" id="UP000596351"/>
    </source>
</evidence>
<protein>
    <recommendedName>
        <fullName evidence="5">Rhomboid family intramembrane serine protease</fullName>
    </recommendedName>
</protein>
<accession>A0ABX7F070</accession>
<keyword evidence="2" id="KW-1133">Transmembrane helix</keyword>
<feature type="transmembrane region" description="Helical" evidence="2">
    <location>
        <begin position="30"/>
        <end position="57"/>
    </location>
</feature>
<name>A0ABX7F070_9HYPH</name>
<dbReference type="Proteomes" id="UP000596351">
    <property type="component" value="Chromosome"/>
</dbReference>
<evidence type="ECO:0008006" key="5">
    <source>
        <dbReference type="Google" id="ProtNLM"/>
    </source>
</evidence>
<dbReference type="EMBL" id="CP032405">
    <property type="protein sequence ID" value="QRF53585.1"/>
    <property type="molecule type" value="Genomic_DNA"/>
</dbReference>
<evidence type="ECO:0000313" key="3">
    <source>
        <dbReference type="EMBL" id="QRF53585.1"/>
    </source>
</evidence>
<dbReference type="RefSeq" id="WP_076394708.1">
    <property type="nucleotide sequence ID" value="NZ_CP032405.1"/>
</dbReference>
<proteinExistence type="predicted"/>
<reference evidence="3 4" key="1">
    <citation type="submission" date="2018-09" db="EMBL/GenBank/DDBJ databases">
        <title>Rhizobium sp. MAE2-X.</title>
        <authorList>
            <person name="Lee Y."/>
            <person name="Jeon C.O."/>
        </authorList>
    </citation>
    <scope>NUCLEOTIDE SEQUENCE [LARGE SCALE GENOMIC DNA]</scope>
    <source>
        <strain evidence="3 4">MAE2-X</strain>
    </source>
</reference>
<organism evidence="3 4">
    <name type="scientific">Rhizobium rosettiformans</name>
    <dbReference type="NCBI Taxonomy" id="1368430"/>
    <lineage>
        <taxon>Bacteria</taxon>
        <taxon>Pseudomonadati</taxon>
        <taxon>Pseudomonadota</taxon>
        <taxon>Alphaproteobacteria</taxon>
        <taxon>Hyphomicrobiales</taxon>
        <taxon>Rhizobiaceae</taxon>
        <taxon>Rhizobium/Agrobacterium group</taxon>
        <taxon>Rhizobium</taxon>
    </lineage>
</organism>
<feature type="compositionally biased region" description="Pro residues" evidence="1">
    <location>
        <begin position="9"/>
        <end position="23"/>
    </location>
</feature>
<evidence type="ECO:0000256" key="2">
    <source>
        <dbReference type="SAM" id="Phobius"/>
    </source>
</evidence>
<keyword evidence="2" id="KW-0472">Membrane</keyword>
<feature type="region of interest" description="Disordered" evidence="1">
    <location>
        <begin position="1"/>
        <end position="24"/>
    </location>
</feature>
<evidence type="ECO:0000256" key="1">
    <source>
        <dbReference type="SAM" id="MobiDB-lite"/>
    </source>
</evidence>
<sequence length="61" mass="6671">MFLDLKNYTPPPEPPPSRGPEPLTPRQQKALAWIVGLNIILLFIAPIGGATVISGLLEFFN</sequence>
<gene>
    <name evidence="3" type="ORF">D4A92_20075</name>
</gene>